<feature type="domain" description="CWH43-like N-terminal" evidence="7">
    <location>
        <begin position="7"/>
        <end position="232"/>
    </location>
</feature>
<comment type="subcellular location">
    <subcellularLocation>
        <location evidence="1">Endomembrane system</location>
        <topology evidence="1">Multi-pass membrane protein</topology>
    </subcellularLocation>
</comment>
<dbReference type="PANTHER" id="PTHR21324">
    <property type="entry name" value="FASTING-INDUCIBLE INTEGRAL MEMBRANE PROTEIN TM6P1-RELATED"/>
    <property type="match status" value="1"/>
</dbReference>
<feature type="transmembrane region" description="Helical" evidence="6">
    <location>
        <begin position="161"/>
        <end position="184"/>
    </location>
</feature>
<sequence>MVLTRIHLLPVSIFVLIPSSFIITYCIAIYLKHVEVGFPYISDTGTFVPESCIFSQAVNLIAFLLAAFMYLRYKHVEQHYRDFLSSEFTVVLKLNRISLAIGWFGCFGVSILANFQETSVIIVHMTGALIAFGAAALYSWIQTVISHYVCPLLNSLFIARLRVFLSLILTASFGTTLIGGIIAYQNFHGKDETKWHPTDGGFTAHVVSTAAEWILVISFDFFILTFVTEMQSISISSPQVHFIIEDLTLQSAEFYNSEDHVNVVASQNSLRVNSIPNSPYGDFSKENTLTTQAVIH</sequence>
<dbReference type="InterPro" id="IPR050911">
    <property type="entry name" value="DRAM/TMEM150_Autophagy_Mod"/>
</dbReference>
<evidence type="ECO:0000256" key="3">
    <source>
        <dbReference type="ARBA" id="ARBA00022692"/>
    </source>
</evidence>
<dbReference type="PANTHER" id="PTHR21324:SF2">
    <property type="entry name" value="EG:22E5.9 PROTEIN"/>
    <property type="match status" value="1"/>
</dbReference>
<keyword evidence="4 6" id="KW-1133">Transmembrane helix</keyword>
<accession>A0A087TZU1</accession>
<reference evidence="8 9" key="1">
    <citation type="submission" date="2013-11" db="EMBL/GenBank/DDBJ databases">
        <title>Genome sequencing of Stegodyphus mimosarum.</title>
        <authorList>
            <person name="Bechsgaard J."/>
        </authorList>
    </citation>
    <scope>NUCLEOTIDE SEQUENCE [LARGE SCALE GENOMIC DNA]</scope>
</reference>
<keyword evidence="3 6" id="KW-0812">Transmembrane</keyword>
<feature type="transmembrane region" description="Helical" evidence="6">
    <location>
        <begin position="121"/>
        <end position="141"/>
    </location>
</feature>
<dbReference type="EMBL" id="KK117501">
    <property type="protein sequence ID" value="KFM70630.1"/>
    <property type="molecule type" value="Genomic_DNA"/>
</dbReference>
<protein>
    <submittedName>
        <fullName evidence="8">DNA damage-regulated autophagy modulator protein 2</fullName>
    </submittedName>
</protein>
<feature type="transmembrane region" description="Helical" evidence="6">
    <location>
        <begin position="204"/>
        <end position="227"/>
    </location>
</feature>
<evidence type="ECO:0000256" key="2">
    <source>
        <dbReference type="ARBA" id="ARBA00006565"/>
    </source>
</evidence>
<evidence type="ECO:0000259" key="7">
    <source>
        <dbReference type="Pfam" id="PF10277"/>
    </source>
</evidence>
<feature type="transmembrane region" description="Helical" evidence="6">
    <location>
        <begin position="53"/>
        <end position="73"/>
    </location>
</feature>
<evidence type="ECO:0000256" key="1">
    <source>
        <dbReference type="ARBA" id="ARBA00004127"/>
    </source>
</evidence>
<evidence type="ECO:0000313" key="8">
    <source>
        <dbReference type="EMBL" id="KFM70630.1"/>
    </source>
</evidence>
<keyword evidence="5 6" id="KW-0472">Membrane</keyword>
<dbReference type="OMA" id="QNRLALW"/>
<gene>
    <name evidence="8" type="ORF">X975_17813</name>
</gene>
<dbReference type="GO" id="GO:0012505">
    <property type="term" value="C:endomembrane system"/>
    <property type="evidence" value="ECO:0007669"/>
    <property type="project" value="UniProtKB-SubCell"/>
</dbReference>
<feature type="non-terminal residue" evidence="8">
    <location>
        <position position="296"/>
    </location>
</feature>
<dbReference type="Pfam" id="PF10277">
    <property type="entry name" value="Frag1"/>
    <property type="match status" value="1"/>
</dbReference>
<feature type="transmembrane region" description="Helical" evidence="6">
    <location>
        <begin position="12"/>
        <end position="33"/>
    </location>
</feature>
<dbReference type="InterPro" id="IPR019402">
    <property type="entry name" value="CWH43_N"/>
</dbReference>
<organism evidence="8 9">
    <name type="scientific">Stegodyphus mimosarum</name>
    <name type="common">African social velvet spider</name>
    <dbReference type="NCBI Taxonomy" id="407821"/>
    <lineage>
        <taxon>Eukaryota</taxon>
        <taxon>Metazoa</taxon>
        <taxon>Ecdysozoa</taxon>
        <taxon>Arthropoda</taxon>
        <taxon>Chelicerata</taxon>
        <taxon>Arachnida</taxon>
        <taxon>Araneae</taxon>
        <taxon>Araneomorphae</taxon>
        <taxon>Entelegynae</taxon>
        <taxon>Eresoidea</taxon>
        <taxon>Eresidae</taxon>
        <taxon>Stegodyphus</taxon>
    </lineage>
</organism>
<name>A0A087TZU1_STEMI</name>
<evidence type="ECO:0000256" key="5">
    <source>
        <dbReference type="ARBA" id="ARBA00023136"/>
    </source>
</evidence>
<evidence type="ECO:0000313" key="9">
    <source>
        <dbReference type="Proteomes" id="UP000054359"/>
    </source>
</evidence>
<proteinExistence type="inferred from homology"/>
<evidence type="ECO:0000256" key="6">
    <source>
        <dbReference type="SAM" id="Phobius"/>
    </source>
</evidence>
<comment type="similarity">
    <text evidence="2">Belongs to the DRAM/TMEM150 family.</text>
</comment>
<dbReference type="Proteomes" id="UP000054359">
    <property type="component" value="Unassembled WGS sequence"/>
</dbReference>
<dbReference type="AlphaFoldDB" id="A0A087TZU1"/>
<keyword evidence="9" id="KW-1185">Reference proteome</keyword>
<evidence type="ECO:0000256" key="4">
    <source>
        <dbReference type="ARBA" id="ARBA00022989"/>
    </source>
</evidence>
<dbReference type="OrthoDB" id="191706at2759"/>
<feature type="transmembrane region" description="Helical" evidence="6">
    <location>
        <begin position="94"/>
        <end position="115"/>
    </location>
</feature>